<dbReference type="GO" id="GO:0006281">
    <property type="term" value="P:DNA repair"/>
    <property type="evidence" value="ECO:0007669"/>
    <property type="project" value="UniProtKB-UniRule"/>
</dbReference>
<feature type="compositionally biased region" description="Polar residues" evidence="3">
    <location>
        <begin position="424"/>
        <end position="438"/>
    </location>
</feature>
<evidence type="ECO:0000256" key="3">
    <source>
        <dbReference type="SAM" id="MobiDB-lite"/>
    </source>
</evidence>
<proteinExistence type="inferred from homology"/>
<feature type="region of interest" description="Disordered" evidence="3">
    <location>
        <begin position="277"/>
        <end position="304"/>
    </location>
</feature>
<evidence type="ECO:0000313" key="5">
    <source>
        <dbReference type="Proteomes" id="UP000091820"/>
    </source>
</evidence>
<feature type="region of interest" description="Disordered" evidence="3">
    <location>
        <begin position="385"/>
        <end position="405"/>
    </location>
</feature>
<protein>
    <recommendedName>
        <fullName evidence="2">Cell cycle checkpoint control protein</fullName>
    </recommendedName>
</protein>
<dbReference type="InterPro" id="IPR046938">
    <property type="entry name" value="DNA_clamp_sf"/>
</dbReference>
<dbReference type="InterPro" id="IPR026584">
    <property type="entry name" value="Rad9"/>
</dbReference>
<dbReference type="SUPFAM" id="SSF55979">
    <property type="entry name" value="DNA clamp"/>
    <property type="match status" value="1"/>
</dbReference>
<dbReference type="EnsemblMetazoa" id="GBRI008593-RA">
    <property type="protein sequence ID" value="GBRI008593-PA"/>
    <property type="gene ID" value="GBRI008593"/>
</dbReference>
<dbReference type="PANTHER" id="PTHR15237">
    <property type="entry name" value="DNA REPAIR PROTEIN RAD9"/>
    <property type="match status" value="1"/>
</dbReference>
<dbReference type="Gene3D" id="3.70.10.10">
    <property type="match status" value="1"/>
</dbReference>
<dbReference type="GO" id="GO:0031573">
    <property type="term" value="P:mitotic intra-S DNA damage checkpoint signaling"/>
    <property type="evidence" value="ECO:0007669"/>
    <property type="project" value="TreeGrafter"/>
</dbReference>
<dbReference type="Pfam" id="PF04139">
    <property type="entry name" value="Rad9"/>
    <property type="match status" value="1"/>
</dbReference>
<dbReference type="Proteomes" id="UP000091820">
    <property type="component" value="Unassembled WGS sequence"/>
</dbReference>
<dbReference type="GO" id="GO:0071479">
    <property type="term" value="P:cellular response to ionizing radiation"/>
    <property type="evidence" value="ECO:0007669"/>
    <property type="project" value="TreeGrafter"/>
</dbReference>
<reference evidence="4" key="2">
    <citation type="submission" date="2020-05" db="UniProtKB">
        <authorList>
            <consortium name="EnsemblMetazoa"/>
        </authorList>
    </citation>
    <scope>IDENTIFICATION</scope>
    <source>
        <strain evidence="4">IAEA</strain>
    </source>
</reference>
<dbReference type="GO" id="GO:0000076">
    <property type="term" value="P:DNA replication checkpoint signaling"/>
    <property type="evidence" value="ECO:0007669"/>
    <property type="project" value="TreeGrafter"/>
</dbReference>
<dbReference type="PANTHER" id="PTHR15237:SF0">
    <property type="entry name" value="CELL CYCLE CHECKPOINT CONTROL PROTEIN"/>
    <property type="match status" value="1"/>
</dbReference>
<evidence type="ECO:0000256" key="2">
    <source>
        <dbReference type="PIRNR" id="PIRNR009303"/>
    </source>
</evidence>
<name>A0A1A9W761_9MUSC</name>
<keyword evidence="5" id="KW-1185">Reference proteome</keyword>
<reference evidence="5" key="1">
    <citation type="submission" date="2014-03" db="EMBL/GenBank/DDBJ databases">
        <authorList>
            <person name="Aksoy S."/>
            <person name="Warren W."/>
            <person name="Wilson R.K."/>
        </authorList>
    </citation>
    <scope>NUCLEOTIDE SEQUENCE [LARGE SCALE GENOMIC DNA]</scope>
    <source>
        <strain evidence="5">IAEA</strain>
    </source>
</reference>
<dbReference type="InterPro" id="IPR007268">
    <property type="entry name" value="Rad9/Ddc1"/>
</dbReference>
<dbReference type="VEuPathDB" id="VectorBase:GBRI008593"/>
<accession>A0A1A9W761</accession>
<dbReference type="STRING" id="37001.A0A1A9W761"/>
<dbReference type="PIRSF" id="PIRSF009303">
    <property type="entry name" value="Cell_cycle_RAD9"/>
    <property type="match status" value="1"/>
</dbReference>
<feature type="region of interest" description="Disordered" evidence="3">
    <location>
        <begin position="418"/>
        <end position="438"/>
    </location>
</feature>
<evidence type="ECO:0000256" key="1">
    <source>
        <dbReference type="ARBA" id="ARBA00008494"/>
    </source>
</evidence>
<dbReference type="AlphaFoldDB" id="A0A1A9W761"/>
<evidence type="ECO:0000313" key="4">
    <source>
        <dbReference type="EnsemblMetazoa" id="GBRI008593-PA"/>
    </source>
</evidence>
<sequence length="438" mass="49332">MKCSLGGINAKTVAKSIQSLAKFGSDLYVEADSQGLQLRSFNSSKSAMGTFRFKRTFFESYHIVEANENYCKIGMKAALAVFKNMQQVERCDICIMPESSKLQIQFSCRLETLKNALISIVDEENISTPVSVEEANNLLVGSYKLFNDISNNFNTAEVEITLEVNSNGLTAKNYIEGSRVNDRFMRSQLKLSSAEFESYNIVQESAITFSLKEFRSFLAFAESLGENISLHFDQAGGPIIMMIKKLDFIECSLIMSTLYPDDISMYDELRETEVNERMSVTVKTPGSHKRKHSDSEMTAKTQYSKRTLSEQYTLSTEAALFQFDSDKSVPSTNCTRNLTPPDLRTDDNNADVLLATKELASNGKNSTNISITFENIETARDMISQDKDDEDEAIAQSPQRKETSKLRRVFTRCFENTYIPKEPSPNSQVYVPNSDTED</sequence>
<organism evidence="4 5">
    <name type="scientific">Glossina brevipalpis</name>
    <dbReference type="NCBI Taxonomy" id="37001"/>
    <lineage>
        <taxon>Eukaryota</taxon>
        <taxon>Metazoa</taxon>
        <taxon>Ecdysozoa</taxon>
        <taxon>Arthropoda</taxon>
        <taxon>Hexapoda</taxon>
        <taxon>Insecta</taxon>
        <taxon>Pterygota</taxon>
        <taxon>Neoptera</taxon>
        <taxon>Endopterygota</taxon>
        <taxon>Diptera</taxon>
        <taxon>Brachycera</taxon>
        <taxon>Muscomorpha</taxon>
        <taxon>Hippoboscoidea</taxon>
        <taxon>Glossinidae</taxon>
        <taxon>Glossina</taxon>
    </lineage>
</organism>
<dbReference type="GO" id="GO:0030896">
    <property type="term" value="C:checkpoint clamp complex"/>
    <property type="evidence" value="ECO:0007669"/>
    <property type="project" value="UniProtKB-UniRule"/>
</dbReference>
<comment type="similarity">
    <text evidence="1 2">Belongs to the rad9 family.</text>
</comment>